<reference evidence="2" key="1">
    <citation type="submission" date="2021-02" db="EMBL/GenBank/DDBJ databases">
        <authorList>
            <person name="Dougan E. K."/>
            <person name="Rhodes N."/>
            <person name="Thang M."/>
            <person name="Chan C."/>
        </authorList>
    </citation>
    <scope>NUCLEOTIDE SEQUENCE</scope>
</reference>
<dbReference type="EMBL" id="CAJNJA010019582">
    <property type="protein sequence ID" value="CAE7447407.1"/>
    <property type="molecule type" value="Genomic_DNA"/>
</dbReference>
<name>A0A812RLJ0_9DINO</name>
<dbReference type="PANTHER" id="PTHR12905:SF0">
    <property type="entry name" value="CALCINEURIN-LIKE PHOSPHOESTERASE DOMAIN-CONTAINING PROTEIN"/>
    <property type="match status" value="1"/>
</dbReference>
<comment type="caution">
    <text evidence="2">The sequence shown here is derived from an EMBL/GenBank/DDBJ whole genome shotgun (WGS) entry which is preliminary data.</text>
</comment>
<feature type="domain" description="Calcineurin-like phosphoesterase" evidence="1">
    <location>
        <begin position="63"/>
        <end position="246"/>
    </location>
</feature>
<proteinExistence type="predicted"/>
<dbReference type="Pfam" id="PF00149">
    <property type="entry name" value="Metallophos"/>
    <property type="match status" value="1"/>
</dbReference>
<dbReference type="GO" id="GO:0016787">
    <property type="term" value="F:hydrolase activity"/>
    <property type="evidence" value="ECO:0007669"/>
    <property type="project" value="InterPro"/>
</dbReference>
<dbReference type="Proteomes" id="UP000601435">
    <property type="component" value="Unassembled WGS sequence"/>
</dbReference>
<evidence type="ECO:0000313" key="2">
    <source>
        <dbReference type="EMBL" id="CAE7447407.1"/>
    </source>
</evidence>
<sequence length="306" mass="33571">MLSFLHDTVWTWFLKTRLGRLESAGTRGDVLLHVTDSEEKAGNWQSVLLPREELPPKKPGTVRLVLVSDTHERHFGILLPPCDAVLHSGDILASSRWAPQSHAEDVLRDFGNWLRATSCSSRFVIAGNHDYWIERLGQEAVQELLGDGVQYLEFSSGSFTVELDPSSESQVEVSVFGAPVSAGSSPNRAFQHAEALQQLETSLPNKSDILMTHGPLLSGSRKGLPAIAKVLERLQPSLHVCGHLHWRWGAIVPMSEQVQATGVSINASIMRSLGKLQGQRPLNAPIVCDLQLPDKLPKSTANDKCS</sequence>
<dbReference type="OrthoDB" id="630188at2759"/>
<dbReference type="PANTHER" id="PTHR12905">
    <property type="entry name" value="METALLOPHOSPHOESTERASE"/>
    <property type="match status" value="1"/>
</dbReference>
<dbReference type="InterPro" id="IPR051693">
    <property type="entry name" value="UPF0046_metallophosphoest"/>
</dbReference>
<dbReference type="InterPro" id="IPR004843">
    <property type="entry name" value="Calcineurin-like_PHP"/>
</dbReference>
<accession>A0A812RLJ0</accession>
<gene>
    <name evidence="2" type="primary">Mpped1</name>
    <name evidence="2" type="ORF">SNEC2469_LOCUS12353</name>
</gene>
<protein>
    <submittedName>
        <fullName evidence="2">Mpped1 protein</fullName>
    </submittedName>
</protein>
<dbReference type="Gene3D" id="3.60.21.10">
    <property type="match status" value="1"/>
</dbReference>
<evidence type="ECO:0000259" key="1">
    <source>
        <dbReference type="Pfam" id="PF00149"/>
    </source>
</evidence>
<keyword evidence="3" id="KW-1185">Reference proteome</keyword>
<evidence type="ECO:0000313" key="3">
    <source>
        <dbReference type="Proteomes" id="UP000601435"/>
    </source>
</evidence>
<dbReference type="AlphaFoldDB" id="A0A812RLJ0"/>
<dbReference type="InterPro" id="IPR029052">
    <property type="entry name" value="Metallo-depent_PP-like"/>
</dbReference>
<dbReference type="SUPFAM" id="SSF56300">
    <property type="entry name" value="Metallo-dependent phosphatases"/>
    <property type="match status" value="1"/>
</dbReference>
<organism evidence="2 3">
    <name type="scientific">Symbiodinium necroappetens</name>
    <dbReference type="NCBI Taxonomy" id="1628268"/>
    <lineage>
        <taxon>Eukaryota</taxon>
        <taxon>Sar</taxon>
        <taxon>Alveolata</taxon>
        <taxon>Dinophyceae</taxon>
        <taxon>Suessiales</taxon>
        <taxon>Symbiodiniaceae</taxon>
        <taxon>Symbiodinium</taxon>
    </lineage>
</organism>